<evidence type="ECO:0000313" key="3">
    <source>
        <dbReference type="Proteomes" id="UP001234989"/>
    </source>
</evidence>
<accession>A0AAF0USA0</accession>
<keyword evidence="3" id="KW-1185">Reference proteome</keyword>
<feature type="domain" description="RNase H type-1" evidence="1">
    <location>
        <begin position="131"/>
        <end position="215"/>
    </location>
</feature>
<evidence type="ECO:0000313" key="2">
    <source>
        <dbReference type="EMBL" id="WMV51652.1"/>
    </source>
</evidence>
<protein>
    <recommendedName>
        <fullName evidence="1">RNase H type-1 domain-containing protein</fullName>
    </recommendedName>
</protein>
<dbReference type="GO" id="GO:0004523">
    <property type="term" value="F:RNA-DNA hybrid ribonuclease activity"/>
    <property type="evidence" value="ECO:0007669"/>
    <property type="project" value="InterPro"/>
</dbReference>
<gene>
    <name evidence="2" type="ORF">MTR67_045037</name>
</gene>
<dbReference type="PANTHER" id="PTHR33116">
    <property type="entry name" value="REVERSE TRANSCRIPTASE ZINC-BINDING DOMAIN-CONTAINING PROTEIN-RELATED-RELATED"/>
    <property type="match status" value="1"/>
</dbReference>
<dbReference type="Pfam" id="PF13456">
    <property type="entry name" value="RVT_3"/>
    <property type="match status" value="1"/>
</dbReference>
<dbReference type="GO" id="GO:0003676">
    <property type="term" value="F:nucleic acid binding"/>
    <property type="evidence" value="ECO:0007669"/>
    <property type="project" value="InterPro"/>
</dbReference>
<dbReference type="InterPro" id="IPR036397">
    <property type="entry name" value="RNaseH_sf"/>
</dbReference>
<evidence type="ECO:0000259" key="1">
    <source>
        <dbReference type="Pfam" id="PF13456"/>
    </source>
</evidence>
<dbReference type="SUPFAM" id="SSF53098">
    <property type="entry name" value="Ribonuclease H-like"/>
    <property type="match status" value="1"/>
</dbReference>
<dbReference type="Proteomes" id="UP001234989">
    <property type="component" value="Chromosome 10"/>
</dbReference>
<dbReference type="CDD" id="cd06222">
    <property type="entry name" value="RNase_H_like"/>
    <property type="match status" value="1"/>
</dbReference>
<dbReference type="InterPro" id="IPR002156">
    <property type="entry name" value="RNaseH_domain"/>
</dbReference>
<name>A0AAF0USA0_SOLVR</name>
<dbReference type="PANTHER" id="PTHR33116:SF84">
    <property type="entry name" value="RNA-DIRECTED DNA POLYMERASE"/>
    <property type="match status" value="1"/>
</dbReference>
<dbReference type="Gene3D" id="3.30.420.10">
    <property type="entry name" value="Ribonuclease H-like superfamily/Ribonuclease H"/>
    <property type="match status" value="1"/>
</dbReference>
<sequence length="265" mass="30011">MMDTLSPYERVCGQQINKLKSSVSLSGNEHIQAITKIEEITRMEYKKLPIKYLGCPPYEGRKNTALFSEMMGKILNRIGGCHTKMLSVGERAVLIKHVLLSLPVHTLAAIHPLVGVLNLIKKMLNKFFSGGQGSSNWAEAKALLFGVNWCIDNGYDMIIAESNSKLLVECVNDLNQNPWRILTEVSNLKVQMENTSFILQRCYREANKVANKLVSLSFAEPHNQTYKAFVDLPAEVRGLMTMDRWSLGNCRLIKKKKRELSWEPP</sequence>
<proteinExistence type="predicted"/>
<organism evidence="2 3">
    <name type="scientific">Solanum verrucosum</name>
    <dbReference type="NCBI Taxonomy" id="315347"/>
    <lineage>
        <taxon>Eukaryota</taxon>
        <taxon>Viridiplantae</taxon>
        <taxon>Streptophyta</taxon>
        <taxon>Embryophyta</taxon>
        <taxon>Tracheophyta</taxon>
        <taxon>Spermatophyta</taxon>
        <taxon>Magnoliopsida</taxon>
        <taxon>eudicotyledons</taxon>
        <taxon>Gunneridae</taxon>
        <taxon>Pentapetalae</taxon>
        <taxon>asterids</taxon>
        <taxon>lamiids</taxon>
        <taxon>Solanales</taxon>
        <taxon>Solanaceae</taxon>
        <taxon>Solanoideae</taxon>
        <taxon>Solaneae</taxon>
        <taxon>Solanum</taxon>
    </lineage>
</organism>
<dbReference type="InterPro" id="IPR012337">
    <property type="entry name" value="RNaseH-like_sf"/>
</dbReference>
<dbReference type="EMBL" id="CP133621">
    <property type="protein sequence ID" value="WMV51652.1"/>
    <property type="molecule type" value="Genomic_DNA"/>
</dbReference>
<reference evidence="2" key="1">
    <citation type="submission" date="2023-08" db="EMBL/GenBank/DDBJ databases">
        <title>A de novo genome assembly of Solanum verrucosum Schlechtendal, a Mexican diploid species geographically isolated from the other diploid A-genome species in potato relatives.</title>
        <authorList>
            <person name="Hosaka K."/>
        </authorList>
    </citation>
    <scope>NUCLEOTIDE SEQUENCE</scope>
    <source>
        <tissue evidence="2">Young leaves</tissue>
    </source>
</reference>
<dbReference type="InterPro" id="IPR044730">
    <property type="entry name" value="RNase_H-like_dom_plant"/>
</dbReference>
<dbReference type="AlphaFoldDB" id="A0AAF0USA0"/>